<evidence type="ECO:0000313" key="2">
    <source>
        <dbReference type="Proteomes" id="UP000294752"/>
    </source>
</evidence>
<gene>
    <name evidence="1" type="ORF">B0I21_11112</name>
</gene>
<keyword evidence="2" id="KW-1185">Reference proteome</keyword>
<name>A0A4V3E0W6_9SPHI</name>
<reference evidence="1 2" key="1">
    <citation type="submission" date="2019-03" db="EMBL/GenBank/DDBJ databases">
        <title>Genomic Encyclopedia of Type Strains, Phase III (KMG-III): the genomes of soil and plant-associated and newly described type strains.</title>
        <authorList>
            <person name="Whitman W."/>
        </authorList>
    </citation>
    <scope>NUCLEOTIDE SEQUENCE [LARGE SCALE GENOMIC DNA]</scope>
    <source>
        <strain evidence="1 2">CGMCC 1.12801</strain>
    </source>
</reference>
<protein>
    <submittedName>
        <fullName evidence="1">Uncharacterized protein</fullName>
    </submittedName>
</protein>
<dbReference type="EMBL" id="SNZV01000011">
    <property type="protein sequence ID" value="TDS08883.1"/>
    <property type="molecule type" value="Genomic_DNA"/>
</dbReference>
<comment type="caution">
    <text evidence="1">The sequence shown here is derived from an EMBL/GenBank/DDBJ whole genome shotgun (WGS) entry which is preliminary data.</text>
</comment>
<proteinExistence type="predicted"/>
<sequence length="80" mass="9346">MEDYLLVFPGSGVYRFHLIFVRPSIDLLGDKLRSCIHLDFPTHGGKLYKSNINNIKSLFRNLSGHQTFYPSEYEMPEQRP</sequence>
<dbReference type="AlphaFoldDB" id="A0A4V3E0W6"/>
<evidence type="ECO:0000313" key="1">
    <source>
        <dbReference type="EMBL" id="TDS08883.1"/>
    </source>
</evidence>
<dbReference type="Proteomes" id="UP000294752">
    <property type="component" value="Unassembled WGS sequence"/>
</dbReference>
<accession>A0A4V3E0W6</accession>
<organism evidence="1 2">
    <name type="scientific">Sphingobacterium paludis</name>
    <dbReference type="NCBI Taxonomy" id="1476465"/>
    <lineage>
        <taxon>Bacteria</taxon>
        <taxon>Pseudomonadati</taxon>
        <taxon>Bacteroidota</taxon>
        <taxon>Sphingobacteriia</taxon>
        <taxon>Sphingobacteriales</taxon>
        <taxon>Sphingobacteriaceae</taxon>
        <taxon>Sphingobacterium</taxon>
    </lineage>
</organism>